<protein>
    <recommendedName>
        <fullName evidence="4">Haloacid dehalogenase, type II</fullName>
    </recommendedName>
</protein>
<dbReference type="EMBL" id="NBYO01000001">
    <property type="protein sequence ID" value="OXT02426.1"/>
    <property type="molecule type" value="Genomic_DNA"/>
</dbReference>
<sequence>MSEPIDVAVFDIIETVFSLEPVRRAITTCGLDGRDLETWFAFGLRDAFALDVTHRAKPFPDILADALDELLAVRRVGANQAERDAVLGAFAQMPAQTGAGECFDMLRDSGIRIVALSNGPAERTRSLLESADLDTHVSDILSVEAVGRFKPHESVYRLAFEATGAAPAAHCMIACHAWDLNGAKRAGMQTAFVQRGQHYPSVMEPSDMAGDELVDVARLIVERQG</sequence>
<dbReference type="InterPro" id="IPR051540">
    <property type="entry name" value="S-2-haloacid_dehalogenase"/>
</dbReference>
<evidence type="ECO:0008006" key="4">
    <source>
        <dbReference type="Google" id="ProtNLM"/>
    </source>
</evidence>
<comment type="caution">
    <text evidence="2">The sequence shown here is derived from an EMBL/GenBank/DDBJ whole genome shotgun (WGS) entry which is preliminary data.</text>
</comment>
<dbReference type="SFLD" id="SFLDG01129">
    <property type="entry name" value="C1.5:_HAD__Beta-PGM__Phosphata"/>
    <property type="match status" value="1"/>
</dbReference>
<dbReference type="PRINTS" id="PR00413">
    <property type="entry name" value="HADHALOGNASE"/>
</dbReference>
<reference evidence="3" key="1">
    <citation type="journal article" date="2017" name="Int. J. Syst. Evol. Microbiol.">
        <title>Notoacmeibacter marinus gen. nov., sp. nov., isolated from the gut of a limpet and proposal of Notoacmeibacteraceae fam. nov. in the order Rhizobiales of the class Alphaproteobacteria.</title>
        <authorList>
            <person name="Huang Z."/>
            <person name="Guo F."/>
            <person name="Lai Q."/>
        </authorList>
    </citation>
    <scope>NUCLEOTIDE SEQUENCE [LARGE SCALE GENOMIC DNA]</scope>
    <source>
        <strain evidence="3">XMTR2A4</strain>
    </source>
</reference>
<dbReference type="InterPro" id="IPR023214">
    <property type="entry name" value="HAD_sf"/>
</dbReference>
<dbReference type="RefSeq" id="WP_094076381.1">
    <property type="nucleotide sequence ID" value="NZ_NBYO01000001.1"/>
</dbReference>
<organism evidence="2 3">
    <name type="scientific">Notoacmeibacter marinus</name>
    <dbReference type="NCBI Taxonomy" id="1876515"/>
    <lineage>
        <taxon>Bacteria</taxon>
        <taxon>Pseudomonadati</taxon>
        <taxon>Pseudomonadota</taxon>
        <taxon>Alphaproteobacteria</taxon>
        <taxon>Hyphomicrobiales</taxon>
        <taxon>Notoacmeibacteraceae</taxon>
        <taxon>Notoacmeibacter</taxon>
    </lineage>
</organism>
<dbReference type="AlphaFoldDB" id="A0A231V4C4"/>
<proteinExistence type="predicted"/>
<accession>A0A231V4C4</accession>
<dbReference type="InterPro" id="IPR023198">
    <property type="entry name" value="PGP-like_dom2"/>
</dbReference>
<evidence type="ECO:0000313" key="2">
    <source>
        <dbReference type="EMBL" id="OXT02426.1"/>
    </source>
</evidence>
<dbReference type="GO" id="GO:0016787">
    <property type="term" value="F:hydrolase activity"/>
    <property type="evidence" value="ECO:0007669"/>
    <property type="project" value="UniProtKB-KW"/>
</dbReference>
<dbReference type="Gene3D" id="1.10.150.240">
    <property type="entry name" value="Putative phosphatase, domain 2"/>
    <property type="match status" value="1"/>
</dbReference>
<dbReference type="InterPro" id="IPR036412">
    <property type="entry name" value="HAD-like_sf"/>
</dbReference>
<dbReference type="Pfam" id="PF00702">
    <property type="entry name" value="Hydrolase"/>
    <property type="match status" value="1"/>
</dbReference>
<gene>
    <name evidence="2" type="ORF">B7H23_05885</name>
</gene>
<name>A0A231V4C4_9HYPH</name>
<evidence type="ECO:0000313" key="3">
    <source>
        <dbReference type="Proteomes" id="UP000215405"/>
    </source>
</evidence>
<dbReference type="Proteomes" id="UP000215405">
    <property type="component" value="Unassembled WGS sequence"/>
</dbReference>
<dbReference type="PANTHER" id="PTHR43316">
    <property type="entry name" value="HYDROLASE, HALOACID DELAHOGENASE-RELATED"/>
    <property type="match status" value="1"/>
</dbReference>
<dbReference type="PANTHER" id="PTHR43316:SF3">
    <property type="entry name" value="HALOACID DEHALOGENASE, TYPE II (AFU_ORTHOLOGUE AFUA_2G07750)-RELATED"/>
    <property type="match status" value="1"/>
</dbReference>
<dbReference type="SUPFAM" id="SSF56784">
    <property type="entry name" value="HAD-like"/>
    <property type="match status" value="1"/>
</dbReference>
<keyword evidence="1" id="KW-0378">Hydrolase</keyword>
<evidence type="ECO:0000256" key="1">
    <source>
        <dbReference type="ARBA" id="ARBA00022801"/>
    </source>
</evidence>
<dbReference type="SFLD" id="SFLDS00003">
    <property type="entry name" value="Haloacid_Dehalogenase"/>
    <property type="match status" value="1"/>
</dbReference>
<dbReference type="Gene3D" id="3.40.50.1000">
    <property type="entry name" value="HAD superfamily/HAD-like"/>
    <property type="match status" value="1"/>
</dbReference>
<keyword evidence="3" id="KW-1185">Reference proteome</keyword>
<dbReference type="InterPro" id="IPR006439">
    <property type="entry name" value="HAD-SF_hydro_IA"/>
</dbReference>